<accession>A0ABV8QYL4</accession>
<evidence type="ECO:0000259" key="9">
    <source>
        <dbReference type="PROSITE" id="PS50850"/>
    </source>
</evidence>
<evidence type="ECO:0000256" key="6">
    <source>
        <dbReference type="ARBA" id="ARBA00022989"/>
    </source>
</evidence>
<evidence type="ECO:0000256" key="5">
    <source>
        <dbReference type="ARBA" id="ARBA00022692"/>
    </source>
</evidence>
<comment type="similarity">
    <text evidence="2">Belongs to the major facilitator superfamily. EmrB family.</text>
</comment>
<dbReference type="EMBL" id="JBHSCQ010000005">
    <property type="protein sequence ID" value="MFC4264745.1"/>
    <property type="molecule type" value="Genomic_DNA"/>
</dbReference>
<dbReference type="RefSeq" id="WP_230066360.1">
    <property type="nucleotide sequence ID" value="NZ_BAABLL010000019.1"/>
</dbReference>
<feature type="transmembrane region" description="Helical" evidence="8">
    <location>
        <begin position="149"/>
        <end position="171"/>
    </location>
</feature>
<feature type="transmembrane region" description="Helical" evidence="8">
    <location>
        <begin position="62"/>
        <end position="79"/>
    </location>
</feature>
<organism evidence="10 11">
    <name type="scientific">Arthrobacter cryoconiti</name>
    <dbReference type="NCBI Taxonomy" id="748907"/>
    <lineage>
        <taxon>Bacteria</taxon>
        <taxon>Bacillati</taxon>
        <taxon>Actinomycetota</taxon>
        <taxon>Actinomycetes</taxon>
        <taxon>Micrococcales</taxon>
        <taxon>Micrococcaceae</taxon>
        <taxon>Arthrobacter</taxon>
    </lineage>
</organism>
<gene>
    <name evidence="10" type="ORF">ACFOW9_03920</name>
</gene>
<feature type="transmembrane region" description="Helical" evidence="8">
    <location>
        <begin position="317"/>
        <end position="338"/>
    </location>
</feature>
<feature type="transmembrane region" description="Helical" evidence="8">
    <location>
        <begin position="375"/>
        <end position="396"/>
    </location>
</feature>
<dbReference type="NCBIfam" id="TIGR00711">
    <property type="entry name" value="efflux_EmrB"/>
    <property type="match status" value="1"/>
</dbReference>
<dbReference type="CDD" id="cd17503">
    <property type="entry name" value="MFS_LmrB_MDR_like"/>
    <property type="match status" value="1"/>
</dbReference>
<comment type="subcellular location">
    <subcellularLocation>
        <location evidence="1">Cell membrane</location>
        <topology evidence="1">Multi-pass membrane protein</topology>
    </subcellularLocation>
</comment>
<keyword evidence="11" id="KW-1185">Reference proteome</keyword>
<dbReference type="Pfam" id="PF07690">
    <property type="entry name" value="MFS_1"/>
    <property type="match status" value="2"/>
</dbReference>
<dbReference type="PANTHER" id="PTHR42718:SF9">
    <property type="entry name" value="MAJOR FACILITATOR SUPERFAMILY MULTIDRUG TRANSPORTER MFSC"/>
    <property type="match status" value="1"/>
</dbReference>
<comment type="caution">
    <text evidence="10">The sequence shown here is derived from an EMBL/GenBank/DDBJ whole genome shotgun (WGS) entry which is preliminary data.</text>
</comment>
<keyword evidence="6 8" id="KW-1133">Transmembrane helix</keyword>
<proteinExistence type="inferred from homology"/>
<reference evidence="11" key="1">
    <citation type="journal article" date="2019" name="Int. J. Syst. Evol. Microbiol.">
        <title>The Global Catalogue of Microorganisms (GCM) 10K type strain sequencing project: providing services to taxonomists for standard genome sequencing and annotation.</title>
        <authorList>
            <consortium name="The Broad Institute Genomics Platform"/>
            <consortium name="The Broad Institute Genome Sequencing Center for Infectious Disease"/>
            <person name="Wu L."/>
            <person name="Ma J."/>
        </authorList>
    </citation>
    <scope>NUCLEOTIDE SEQUENCE [LARGE SCALE GENOMIC DNA]</scope>
    <source>
        <strain evidence="11">CGMCC 1.10698</strain>
    </source>
</reference>
<feature type="transmembrane region" description="Helical" evidence="8">
    <location>
        <begin position="212"/>
        <end position="232"/>
    </location>
</feature>
<dbReference type="PRINTS" id="PR01036">
    <property type="entry name" value="TCRTETB"/>
</dbReference>
<feature type="transmembrane region" description="Helical" evidence="8">
    <location>
        <begin position="91"/>
        <end position="110"/>
    </location>
</feature>
<name>A0ABV8QYL4_9MICC</name>
<dbReference type="InterPro" id="IPR020846">
    <property type="entry name" value="MFS_dom"/>
</dbReference>
<evidence type="ECO:0000256" key="1">
    <source>
        <dbReference type="ARBA" id="ARBA00004651"/>
    </source>
</evidence>
<keyword evidence="4" id="KW-1003">Cell membrane</keyword>
<feature type="transmembrane region" description="Helical" evidence="8">
    <location>
        <begin position="280"/>
        <end position="305"/>
    </location>
</feature>
<keyword evidence="5 8" id="KW-0812">Transmembrane</keyword>
<dbReference type="Proteomes" id="UP001595773">
    <property type="component" value="Unassembled WGS sequence"/>
</dbReference>
<dbReference type="PANTHER" id="PTHR42718">
    <property type="entry name" value="MAJOR FACILITATOR SUPERFAMILY MULTIDRUG TRANSPORTER MFSC"/>
    <property type="match status" value="1"/>
</dbReference>
<dbReference type="SUPFAM" id="SSF103473">
    <property type="entry name" value="MFS general substrate transporter"/>
    <property type="match status" value="1"/>
</dbReference>
<keyword evidence="3" id="KW-0813">Transport</keyword>
<feature type="transmembrane region" description="Helical" evidence="8">
    <location>
        <begin position="417"/>
        <end position="434"/>
    </location>
</feature>
<evidence type="ECO:0000256" key="2">
    <source>
        <dbReference type="ARBA" id="ARBA00008537"/>
    </source>
</evidence>
<feature type="domain" description="Major facilitator superfamily (MFS) profile" evidence="9">
    <location>
        <begin position="25"/>
        <end position="469"/>
    </location>
</feature>
<keyword evidence="7 8" id="KW-0472">Membrane</keyword>
<dbReference type="InterPro" id="IPR011701">
    <property type="entry name" value="MFS"/>
</dbReference>
<feature type="transmembrane region" description="Helical" evidence="8">
    <location>
        <begin position="345"/>
        <end position="363"/>
    </location>
</feature>
<evidence type="ECO:0000256" key="4">
    <source>
        <dbReference type="ARBA" id="ARBA00022475"/>
    </source>
</evidence>
<evidence type="ECO:0000256" key="7">
    <source>
        <dbReference type="ARBA" id="ARBA00023136"/>
    </source>
</evidence>
<feature type="transmembrane region" description="Helical" evidence="8">
    <location>
        <begin position="116"/>
        <end position="137"/>
    </location>
</feature>
<dbReference type="InterPro" id="IPR036259">
    <property type="entry name" value="MFS_trans_sf"/>
</dbReference>
<feature type="transmembrane region" description="Helical" evidence="8">
    <location>
        <begin position="238"/>
        <end position="259"/>
    </location>
</feature>
<dbReference type="Gene3D" id="1.20.1720.10">
    <property type="entry name" value="Multidrug resistance protein D"/>
    <property type="match status" value="1"/>
</dbReference>
<dbReference type="Gene3D" id="1.20.1250.20">
    <property type="entry name" value="MFS general substrate transporter like domains"/>
    <property type="match status" value="1"/>
</dbReference>
<feature type="transmembrane region" description="Helical" evidence="8">
    <location>
        <begin position="177"/>
        <end position="200"/>
    </location>
</feature>
<evidence type="ECO:0000313" key="11">
    <source>
        <dbReference type="Proteomes" id="UP001595773"/>
    </source>
</evidence>
<dbReference type="PROSITE" id="PS50850">
    <property type="entry name" value="MFS"/>
    <property type="match status" value="1"/>
</dbReference>
<feature type="transmembrane region" description="Helical" evidence="8">
    <location>
        <begin position="446"/>
        <end position="465"/>
    </location>
</feature>
<feature type="transmembrane region" description="Helical" evidence="8">
    <location>
        <begin position="24"/>
        <end position="47"/>
    </location>
</feature>
<protein>
    <submittedName>
        <fullName evidence="10">MDR family MFS transporter</fullName>
    </submittedName>
</protein>
<sequence length="475" mass="50600">MANISSSPTLTNDPEPVSSRRLNVISLVLVLGVFTTLLDTTIVNIALDHLHTAFNATVTDTQWIMTAYLLAYVAVIPISGWTSERFGTRRVWMFAVAVFMLGSLLCGFADSLPTLIAFRALQGLGGGMVFPLTITLLTRAAGKDRLGRAIATIGLIAQIAPILGPIAGGSIVESIGWHWLFFINIPLCLAALVLAPLFLPREQAGAGRPLDIGGLLLLTPGVVALAFGISQVGGVNGFAAVESWLPLILGASALLVFTLRSLRSKTAALIDVRVFSRRSFGIGSVITFVSGFSIYALIFLLPLFYQQLRGNSIMETGFLLIPQGLGTICFILCSRHLVARIENRLVIVIGVLATMVGILPFALDGLNGANALLLAGQFLQGFGMAAVSLPVMTLAFTSLSHAETPRGSAAFSIVQRVGAPFGVTVIAVLFQHFLTDSSPAQAFSTTFWWIFALSAVPLILAFFLPSTTRDHTKSK</sequence>
<evidence type="ECO:0000256" key="3">
    <source>
        <dbReference type="ARBA" id="ARBA00022448"/>
    </source>
</evidence>
<evidence type="ECO:0000313" key="10">
    <source>
        <dbReference type="EMBL" id="MFC4264745.1"/>
    </source>
</evidence>
<evidence type="ECO:0000256" key="8">
    <source>
        <dbReference type="SAM" id="Phobius"/>
    </source>
</evidence>
<dbReference type="InterPro" id="IPR004638">
    <property type="entry name" value="EmrB-like"/>
</dbReference>